<accession>A0AAE3N5T8</accession>
<protein>
    <submittedName>
        <fullName evidence="1">Uncharacterized protein</fullName>
    </submittedName>
</protein>
<organism evidence="1 2">
    <name type="scientific">Xenophilus arseniciresistens</name>
    <dbReference type="NCBI Taxonomy" id="1283306"/>
    <lineage>
        <taxon>Bacteria</taxon>
        <taxon>Pseudomonadati</taxon>
        <taxon>Pseudomonadota</taxon>
        <taxon>Betaproteobacteria</taxon>
        <taxon>Burkholderiales</taxon>
        <taxon>Comamonadaceae</taxon>
        <taxon>Xenophilus</taxon>
    </lineage>
</organism>
<gene>
    <name evidence="1" type="ORF">PGB34_08705</name>
</gene>
<dbReference type="Proteomes" id="UP001212602">
    <property type="component" value="Unassembled WGS sequence"/>
</dbReference>
<evidence type="ECO:0000313" key="2">
    <source>
        <dbReference type="Proteomes" id="UP001212602"/>
    </source>
</evidence>
<dbReference type="RefSeq" id="WP_271427698.1">
    <property type="nucleotide sequence ID" value="NZ_JAQIPB010000003.1"/>
</dbReference>
<dbReference type="AlphaFoldDB" id="A0AAE3N5T8"/>
<name>A0AAE3N5T8_9BURK</name>
<comment type="caution">
    <text evidence="1">The sequence shown here is derived from an EMBL/GenBank/DDBJ whole genome shotgun (WGS) entry which is preliminary data.</text>
</comment>
<evidence type="ECO:0000313" key="1">
    <source>
        <dbReference type="EMBL" id="MDA7416445.1"/>
    </source>
</evidence>
<sequence>MNSTECTRKFLLTLATVSAFGIAACGSRGPVAEQAADPEPQANSRNAVVVPPIAYGKTDKGQQLSAADDACGVPASLRQAIEDHLTAPYEFMVQAPSPQMAGAPTMRIEIADLLANAGGLYGGPKLIELRGTLERPDAAPARFTARRQMFIYFGLPRSTCSMVGKVSYALGADIAQWLHKPVDGARLGE</sequence>
<dbReference type="EMBL" id="JAQIPB010000003">
    <property type="protein sequence ID" value="MDA7416445.1"/>
    <property type="molecule type" value="Genomic_DNA"/>
</dbReference>
<keyword evidence="2" id="KW-1185">Reference proteome</keyword>
<reference evidence="1" key="1">
    <citation type="submission" date="2023-01" db="EMBL/GenBank/DDBJ databases">
        <title>Xenophilus mangrovi sp. nov., isolated from soil of Mangrove nature reserve.</title>
        <authorList>
            <person name="Xu S."/>
            <person name="Liu Z."/>
            <person name="Xu Y."/>
        </authorList>
    </citation>
    <scope>NUCLEOTIDE SEQUENCE</scope>
    <source>
        <strain evidence="1">YW8</strain>
    </source>
</reference>
<proteinExistence type="predicted"/>